<evidence type="ECO:0000256" key="3">
    <source>
        <dbReference type="ARBA" id="ARBA00023163"/>
    </source>
</evidence>
<protein>
    <recommendedName>
        <fullName evidence="4">HTH araC/xylS-type domain-containing protein</fullName>
    </recommendedName>
</protein>
<dbReference type="PATRIC" id="fig|1330534.3.peg.2564"/>
<dbReference type="Pfam" id="PF12833">
    <property type="entry name" value="HTH_18"/>
    <property type="match status" value="1"/>
</dbReference>
<dbReference type="PANTHER" id="PTHR43280">
    <property type="entry name" value="ARAC-FAMILY TRANSCRIPTIONAL REGULATOR"/>
    <property type="match status" value="1"/>
</dbReference>
<evidence type="ECO:0000313" key="5">
    <source>
        <dbReference type="EMBL" id="EPR10501.1"/>
    </source>
</evidence>
<dbReference type="PROSITE" id="PS01124">
    <property type="entry name" value="HTH_ARAC_FAMILY_2"/>
    <property type="match status" value="1"/>
</dbReference>
<dbReference type="SUPFAM" id="SSF46689">
    <property type="entry name" value="Homeodomain-like"/>
    <property type="match status" value="2"/>
</dbReference>
<dbReference type="InterPro" id="IPR009057">
    <property type="entry name" value="Homeodomain-like_sf"/>
</dbReference>
<gene>
    <name evidence="5" type="ORF">L323_12940</name>
</gene>
<dbReference type="InterPro" id="IPR018771">
    <property type="entry name" value="PocR_dom"/>
</dbReference>
<name>U4R053_9FIRM</name>
<accession>U4R053</accession>
<feature type="domain" description="HTH araC/xylS-type" evidence="4">
    <location>
        <begin position="197"/>
        <end position="295"/>
    </location>
</feature>
<dbReference type="Proteomes" id="UP000016860">
    <property type="component" value="Unassembled WGS sequence"/>
</dbReference>
<dbReference type="Pfam" id="PF10114">
    <property type="entry name" value="PocR"/>
    <property type="match status" value="1"/>
</dbReference>
<comment type="caution">
    <text evidence="5">The sequence shown here is derived from an EMBL/GenBank/DDBJ whole genome shotgun (WGS) entry which is preliminary data.</text>
</comment>
<dbReference type="GO" id="GO:0003700">
    <property type="term" value="F:DNA-binding transcription factor activity"/>
    <property type="evidence" value="ECO:0007669"/>
    <property type="project" value="InterPro"/>
</dbReference>
<dbReference type="InterPro" id="IPR018060">
    <property type="entry name" value="HTH_AraC"/>
</dbReference>
<keyword evidence="1" id="KW-0805">Transcription regulation</keyword>
<dbReference type="PANTHER" id="PTHR43280:SF2">
    <property type="entry name" value="HTH-TYPE TRANSCRIPTIONAL REGULATOR EXSA"/>
    <property type="match status" value="1"/>
</dbReference>
<sequence>MNRYFNVLEYIKNLTLELNCQIAIKDFVGFIEKDPDVAQLLNPYYIHKSSFCMFIKLNREMWKRCQDTSKLLHKKCETSDGYFVGTCYCGCSEMVIPVKYNGKVIAAIGIYGFELNDKRAVHRIAKAEKKYGIDKDRALRLYAKSVKDGNLDVNKILMRCGILVDFFRMYYKALIIAGTVSPHTVYSTDTNRAYILSNTIEFIRLNYTNDIRMADIAAFCQCSESYISHIFKKSMNQNINQFINQVRIDKAKQLIAETSCSFLEISGRCGFSDPNYFSSVFKMHTGLSPSMYKKNIKTEKVQI</sequence>
<evidence type="ECO:0000313" key="6">
    <source>
        <dbReference type="Proteomes" id="UP000016860"/>
    </source>
</evidence>
<evidence type="ECO:0000259" key="4">
    <source>
        <dbReference type="PROSITE" id="PS01124"/>
    </source>
</evidence>
<dbReference type="OrthoDB" id="9799319at2"/>
<dbReference type="EMBL" id="ATAY01000063">
    <property type="protein sequence ID" value="EPR10501.1"/>
    <property type="molecule type" value="Genomic_DNA"/>
</dbReference>
<dbReference type="SMART" id="SM00342">
    <property type="entry name" value="HTH_ARAC"/>
    <property type="match status" value="1"/>
</dbReference>
<keyword evidence="3" id="KW-0804">Transcription</keyword>
<dbReference type="STRING" id="1330534.L323_12940"/>
<dbReference type="GO" id="GO:0043565">
    <property type="term" value="F:sequence-specific DNA binding"/>
    <property type="evidence" value="ECO:0007669"/>
    <property type="project" value="InterPro"/>
</dbReference>
<proteinExistence type="predicted"/>
<evidence type="ECO:0000256" key="1">
    <source>
        <dbReference type="ARBA" id="ARBA00023015"/>
    </source>
</evidence>
<keyword evidence="2" id="KW-0238">DNA-binding</keyword>
<dbReference type="Gene3D" id="1.10.10.60">
    <property type="entry name" value="Homeodomain-like"/>
    <property type="match status" value="2"/>
</dbReference>
<organism evidence="5 6">
    <name type="scientific">Ruminiclostridium papyrosolvens C7</name>
    <dbReference type="NCBI Taxonomy" id="1330534"/>
    <lineage>
        <taxon>Bacteria</taxon>
        <taxon>Bacillati</taxon>
        <taxon>Bacillota</taxon>
        <taxon>Clostridia</taxon>
        <taxon>Eubacteriales</taxon>
        <taxon>Oscillospiraceae</taxon>
        <taxon>Ruminiclostridium</taxon>
    </lineage>
</organism>
<reference evidence="5 6" key="1">
    <citation type="journal article" date="2013" name="Genome Announc.">
        <title>Draft Genome Sequence of the Cellulolytic Bacterium Clostridium papyrosolvens C7 (ATCC 700395).</title>
        <authorList>
            <person name="Zepeda V."/>
            <person name="Dassa B."/>
            <person name="Borovok I."/>
            <person name="Lamed R."/>
            <person name="Bayer E.A."/>
            <person name="Cate J.H."/>
        </authorList>
    </citation>
    <scope>NUCLEOTIDE SEQUENCE [LARGE SCALE GENOMIC DNA]</scope>
    <source>
        <strain evidence="5 6">C7</strain>
    </source>
</reference>
<dbReference type="AlphaFoldDB" id="U4R053"/>
<dbReference type="RefSeq" id="WP_020816062.1">
    <property type="nucleotide sequence ID" value="NZ_ATAY01000063.1"/>
</dbReference>
<evidence type="ECO:0000256" key="2">
    <source>
        <dbReference type="ARBA" id="ARBA00023125"/>
    </source>
</evidence>